<name>A0A918EAX7_9ACTN</name>
<reference evidence="1" key="1">
    <citation type="journal article" date="2014" name="Int. J. Syst. Evol. Microbiol.">
        <title>Complete genome sequence of Corynebacterium casei LMG S-19264T (=DSM 44701T), isolated from a smear-ripened cheese.</title>
        <authorList>
            <consortium name="US DOE Joint Genome Institute (JGI-PGF)"/>
            <person name="Walter F."/>
            <person name="Albersmeier A."/>
            <person name="Kalinowski J."/>
            <person name="Ruckert C."/>
        </authorList>
    </citation>
    <scope>NUCLEOTIDE SEQUENCE</scope>
    <source>
        <strain evidence="1">CGMCC 4.7430</strain>
    </source>
</reference>
<keyword evidence="2" id="KW-1185">Reference proteome</keyword>
<dbReference type="AlphaFoldDB" id="A0A918EAX7"/>
<proteinExistence type="predicted"/>
<comment type="caution">
    <text evidence="1">The sequence shown here is derived from an EMBL/GenBank/DDBJ whole genome shotgun (WGS) entry which is preliminary data.</text>
</comment>
<evidence type="ECO:0000313" key="1">
    <source>
        <dbReference type="EMBL" id="GGP16339.1"/>
    </source>
</evidence>
<protein>
    <submittedName>
        <fullName evidence="1">Uncharacterized protein</fullName>
    </submittedName>
</protein>
<sequence length="67" mass="7349">MVRTEIKVRGNYGVIPDDMHCFRREGRHVAETPCRPPPSTNCSLGIVIATMEEGLARLPGADSAGRR</sequence>
<evidence type="ECO:0000313" key="2">
    <source>
        <dbReference type="Proteomes" id="UP000660745"/>
    </source>
</evidence>
<organism evidence="1 2">
    <name type="scientific">Nonomuraea glycinis</name>
    <dbReference type="NCBI Taxonomy" id="2047744"/>
    <lineage>
        <taxon>Bacteria</taxon>
        <taxon>Bacillati</taxon>
        <taxon>Actinomycetota</taxon>
        <taxon>Actinomycetes</taxon>
        <taxon>Streptosporangiales</taxon>
        <taxon>Streptosporangiaceae</taxon>
        <taxon>Nonomuraea</taxon>
    </lineage>
</organism>
<accession>A0A918EAX7</accession>
<gene>
    <name evidence="1" type="ORF">GCM10012278_79810</name>
</gene>
<dbReference type="EMBL" id="BMNK01000020">
    <property type="protein sequence ID" value="GGP16339.1"/>
    <property type="molecule type" value="Genomic_DNA"/>
</dbReference>
<dbReference type="Proteomes" id="UP000660745">
    <property type="component" value="Unassembled WGS sequence"/>
</dbReference>
<reference evidence="1" key="2">
    <citation type="submission" date="2020-09" db="EMBL/GenBank/DDBJ databases">
        <authorList>
            <person name="Sun Q."/>
            <person name="Zhou Y."/>
        </authorList>
    </citation>
    <scope>NUCLEOTIDE SEQUENCE</scope>
    <source>
        <strain evidence="1">CGMCC 4.7430</strain>
    </source>
</reference>